<protein>
    <submittedName>
        <fullName evidence="1">Uncharacterized protein</fullName>
    </submittedName>
</protein>
<proteinExistence type="predicted"/>
<dbReference type="AlphaFoldDB" id="A0A6A6D927"/>
<evidence type="ECO:0000313" key="2">
    <source>
        <dbReference type="Proteomes" id="UP000800200"/>
    </source>
</evidence>
<keyword evidence="2" id="KW-1185">Reference proteome</keyword>
<dbReference type="Proteomes" id="UP000800200">
    <property type="component" value="Unassembled WGS sequence"/>
</dbReference>
<reference evidence="1" key="1">
    <citation type="journal article" date="2020" name="Stud. Mycol.">
        <title>101 Dothideomycetes genomes: a test case for predicting lifestyles and emergence of pathogens.</title>
        <authorList>
            <person name="Haridas S."/>
            <person name="Albert R."/>
            <person name="Binder M."/>
            <person name="Bloem J."/>
            <person name="Labutti K."/>
            <person name="Salamov A."/>
            <person name="Andreopoulos B."/>
            <person name="Baker S."/>
            <person name="Barry K."/>
            <person name="Bills G."/>
            <person name="Bluhm B."/>
            <person name="Cannon C."/>
            <person name="Castanera R."/>
            <person name="Culley D."/>
            <person name="Daum C."/>
            <person name="Ezra D."/>
            <person name="Gonzalez J."/>
            <person name="Henrissat B."/>
            <person name="Kuo A."/>
            <person name="Liang C."/>
            <person name="Lipzen A."/>
            <person name="Lutzoni F."/>
            <person name="Magnuson J."/>
            <person name="Mondo S."/>
            <person name="Nolan M."/>
            <person name="Ohm R."/>
            <person name="Pangilinan J."/>
            <person name="Park H.-J."/>
            <person name="Ramirez L."/>
            <person name="Alfaro M."/>
            <person name="Sun H."/>
            <person name="Tritt A."/>
            <person name="Yoshinaga Y."/>
            <person name="Zwiers L.-H."/>
            <person name="Turgeon B."/>
            <person name="Goodwin S."/>
            <person name="Spatafora J."/>
            <person name="Crous P."/>
            <person name="Grigoriev I."/>
        </authorList>
    </citation>
    <scope>NUCLEOTIDE SEQUENCE</scope>
    <source>
        <strain evidence="1">CBS 207.26</strain>
    </source>
</reference>
<name>A0A6A6D927_9PEZI</name>
<sequence>MVQGGFVKYWLGAETGSACTNNSAEGAQPRGGDILVKAAVLVFGSDTVRSGIVVEECIVQHASGTDGSALKVKNDELRLSFQHQFGSLVLAIGWTAWCSSALRNEETKGLMPHPPSKIGPIADWLLDLPRHYITPHRLNDGYLQNLLLSVAIF</sequence>
<evidence type="ECO:0000313" key="1">
    <source>
        <dbReference type="EMBL" id="KAF2174709.1"/>
    </source>
</evidence>
<gene>
    <name evidence="1" type="ORF">K469DRAFT_771505</name>
</gene>
<dbReference type="EMBL" id="ML994787">
    <property type="protein sequence ID" value="KAF2174709.1"/>
    <property type="molecule type" value="Genomic_DNA"/>
</dbReference>
<accession>A0A6A6D927</accession>
<organism evidence="1 2">
    <name type="scientific">Zopfia rhizophila CBS 207.26</name>
    <dbReference type="NCBI Taxonomy" id="1314779"/>
    <lineage>
        <taxon>Eukaryota</taxon>
        <taxon>Fungi</taxon>
        <taxon>Dikarya</taxon>
        <taxon>Ascomycota</taxon>
        <taxon>Pezizomycotina</taxon>
        <taxon>Dothideomycetes</taxon>
        <taxon>Dothideomycetes incertae sedis</taxon>
        <taxon>Zopfiaceae</taxon>
        <taxon>Zopfia</taxon>
    </lineage>
</organism>